<comment type="subcellular location">
    <subcellularLocation>
        <location evidence="2">Endoplasmic reticulum membrane</location>
        <topology evidence="2">Multi-pass membrane protein</topology>
    </subcellularLocation>
</comment>
<keyword evidence="11" id="KW-0482">Metalloprotease</keyword>
<keyword evidence="20" id="KW-1185">Reference proteome</keyword>
<gene>
    <name evidence="19" type="ORF">pipiens_004752</name>
</gene>
<comment type="caution">
    <text evidence="19">The sequence shown here is derived from an EMBL/GenBank/DDBJ whole genome shotgun (WGS) entry which is preliminary data.</text>
</comment>
<keyword evidence="13" id="KW-0325">Glycoprotein</keyword>
<dbReference type="FunFam" id="3.40.630.10:FF:000008">
    <property type="entry name" value="Endoplasmic reticulum metallopeptidase 1"/>
    <property type="match status" value="1"/>
</dbReference>
<evidence type="ECO:0000256" key="12">
    <source>
        <dbReference type="ARBA" id="ARBA00023136"/>
    </source>
</evidence>
<dbReference type="InterPro" id="IPR053974">
    <property type="entry name" value="ERMP1_1-A_TM"/>
</dbReference>
<evidence type="ECO:0000256" key="15">
    <source>
        <dbReference type="SAM" id="Phobius"/>
    </source>
</evidence>
<proteinExistence type="inferred from homology"/>
<feature type="domain" description="Endoplasmic reticulum metallopeptidase 1-like C-terminal" evidence="17">
    <location>
        <begin position="644"/>
        <end position="872"/>
    </location>
</feature>
<dbReference type="Proteomes" id="UP001562425">
    <property type="component" value="Unassembled WGS sequence"/>
</dbReference>
<evidence type="ECO:0000313" key="19">
    <source>
        <dbReference type="EMBL" id="KAL1375046.1"/>
    </source>
</evidence>
<keyword evidence="6" id="KW-0479">Metal-binding</keyword>
<dbReference type="PANTHER" id="PTHR12147:SF22">
    <property type="entry name" value="ENDOPLASMIC RETICULUM METALLOPEPTIDASE 1"/>
    <property type="match status" value="1"/>
</dbReference>
<feature type="transmembrane region" description="Helical" evidence="15">
    <location>
        <begin position="587"/>
        <end position="608"/>
    </location>
</feature>
<dbReference type="EMBL" id="JBEHCU010012817">
    <property type="protein sequence ID" value="KAL1375046.1"/>
    <property type="molecule type" value="Genomic_DNA"/>
</dbReference>
<dbReference type="Pfam" id="PF22249">
    <property type="entry name" value="ERMP1-TM"/>
    <property type="match status" value="1"/>
</dbReference>
<accession>A0ABD1CFD8</accession>
<evidence type="ECO:0000256" key="11">
    <source>
        <dbReference type="ARBA" id="ARBA00023049"/>
    </source>
</evidence>
<dbReference type="GO" id="GO:0005789">
    <property type="term" value="C:endoplasmic reticulum membrane"/>
    <property type="evidence" value="ECO:0007669"/>
    <property type="project" value="UniProtKB-SubCell"/>
</dbReference>
<keyword evidence="8" id="KW-0256">Endoplasmic reticulum</keyword>
<reference evidence="19 20" key="1">
    <citation type="submission" date="2024-05" db="EMBL/GenBank/DDBJ databases">
        <title>Culex pipiens pipiens assembly and annotation.</title>
        <authorList>
            <person name="Alout H."/>
            <person name="Durand T."/>
        </authorList>
    </citation>
    <scope>NUCLEOTIDE SEQUENCE [LARGE SCALE GENOMIC DNA]</scope>
    <source>
        <strain evidence="19">HA-2024</strain>
        <tissue evidence="19">Whole body</tissue>
    </source>
</reference>
<dbReference type="GO" id="GO:0006508">
    <property type="term" value="P:proteolysis"/>
    <property type="evidence" value="ECO:0007669"/>
    <property type="project" value="UniProtKB-KW"/>
</dbReference>
<dbReference type="Gene3D" id="3.40.630.10">
    <property type="entry name" value="Zn peptidases"/>
    <property type="match status" value="1"/>
</dbReference>
<evidence type="ECO:0000256" key="9">
    <source>
        <dbReference type="ARBA" id="ARBA00022833"/>
    </source>
</evidence>
<feature type="transmembrane region" description="Helical" evidence="15">
    <location>
        <begin position="551"/>
        <end position="575"/>
    </location>
</feature>
<name>A0ABD1CFD8_CULPP</name>
<dbReference type="InterPro" id="IPR007484">
    <property type="entry name" value="Peptidase_M28"/>
</dbReference>
<evidence type="ECO:0000259" key="18">
    <source>
        <dbReference type="Pfam" id="PF22249"/>
    </source>
</evidence>
<organism evidence="19 20">
    <name type="scientific">Culex pipiens pipiens</name>
    <name type="common">Northern house mosquito</name>
    <dbReference type="NCBI Taxonomy" id="38569"/>
    <lineage>
        <taxon>Eukaryota</taxon>
        <taxon>Metazoa</taxon>
        <taxon>Ecdysozoa</taxon>
        <taxon>Arthropoda</taxon>
        <taxon>Hexapoda</taxon>
        <taxon>Insecta</taxon>
        <taxon>Pterygota</taxon>
        <taxon>Neoptera</taxon>
        <taxon>Endopterygota</taxon>
        <taxon>Diptera</taxon>
        <taxon>Nematocera</taxon>
        <taxon>Culicoidea</taxon>
        <taxon>Culicidae</taxon>
        <taxon>Culicinae</taxon>
        <taxon>Culicini</taxon>
        <taxon>Culex</taxon>
        <taxon>Culex</taxon>
    </lineage>
</organism>
<dbReference type="GO" id="GO:0046872">
    <property type="term" value="F:metal ion binding"/>
    <property type="evidence" value="ECO:0007669"/>
    <property type="project" value="UniProtKB-KW"/>
</dbReference>
<dbReference type="PANTHER" id="PTHR12147">
    <property type="entry name" value="METALLOPEPTIDASE M28 FAMILY MEMBER"/>
    <property type="match status" value="1"/>
</dbReference>
<feature type="domain" description="Endoplasmic reticulum metallopeptidase 1/1-A TM" evidence="18">
    <location>
        <begin position="417"/>
        <end position="612"/>
    </location>
</feature>
<evidence type="ECO:0000256" key="13">
    <source>
        <dbReference type="ARBA" id="ARBA00023180"/>
    </source>
</evidence>
<comment type="similarity">
    <text evidence="3">Belongs to the peptidase M28 family.</text>
</comment>
<evidence type="ECO:0000256" key="5">
    <source>
        <dbReference type="ARBA" id="ARBA00022692"/>
    </source>
</evidence>
<dbReference type="InterPro" id="IPR048024">
    <property type="entry name" value="Fxna-like_M28_dom"/>
</dbReference>
<comment type="cofactor">
    <cofactor evidence="1">
        <name>Zn(2+)</name>
        <dbReference type="ChEBI" id="CHEBI:29105"/>
    </cofactor>
</comment>
<evidence type="ECO:0000256" key="14">
    <source>
        <dbReference type="ARBA" id="ARBA00078796"/>
    </source>
</evidence>
<evidence type="ECO:0000256" key="7">
    <source>
        <dbReference type="ARBA" id="ARBA00022801"/>
    </source>
</evidence>
<keyword evidence="9" id="KW-0862">Zinc</keyword>
<feature type="transmembrane region" description="Helical" evidence="15">
    <location>
        <begin position="457"/>
        <end position="481"/>
    </location>
</feature>
<feature type="transmembrane region" description="Helical" evidence="15">
    <location>
        <begin position="520"/>
        <end position="539"/>
    </location>
</feature>
<protein>
    <recommendedName>
        <fullName evidence="14">FXNA-like protease</fullName>
    </recommendedName>
</protein>
<evidence type="ECO:0000313" key="20">
    <source>
        <dbReference type="Proteomes" id="UP001562425"/>
    </source>
</evidence>
<evidence type="ECO:0000256" key="1">
    <source>
        <dbReference type="ARBA" id="ARBA00001947"/>
    </source>
</evidence>
<evidence type="ECO:0000256" key="8">
    <source>
        <dbReference type="ARBA" id="ARBA00022824"/>
    </source>
</evidence>
<feature type="transmembrane region" description="Helical" evidence="15">
    <location>
        <begin position="29"/>
        <end position="50"/>
    </location>
</feature>
<evidence type="ECO:0000256" key="3">
    <source>
        <dbReference type="ARBA" id="ARBA00010918"/>
    </source>
</evidence>
<evidence type="ECO:0000259" key="16">
    <source>
        <dbReference type="Pfam" id="PF04389"/>
    </source>
</evidence>
<dbReference type="GO" id="GO:0008237">
    <property type="term" value="F:metallopeptidase activity"/>
    <property type="evidence" value="ECO:0007669"/>
    <property type="project" value="UniProtKB-KW"/>
</dbReference>
<dbReference type="CDD" id="cd03875">
    <property type="entry name" value="M28_Fxna_like"/>
    <property type="match status" value="1"/>
</dbReference>
<feature type="transmembrane region" description="Helical" evidence="15">
    <location>
        <begin position="418"/>
        <end position="445"/>
    </location>
</feature>
<dbReference type="AlphaFoldDB" id="A0ABD1CFD8"/>
<evidence type="ECO:0000256" key="6">
    <source>
        <dbReference type="ARBA" id="ARBA00022723"/>
    </source>
</evidence>
<keyword evidence="7" id="KW-0378">Hydrolase</keyword>
<dbReference type="InterPro" id="IPR045175">
    <property type="entry name" value="M28_fam"/>
</dbReference>
<dbReference type="InterPro" id="IPR053973">
    <property type="entry name" value="ERMP1-like_C"/>
</dbReference>
<feature type="transmembrane region" description="Helical" evidence="15">
    <location>
        <begin position="615"/>
        <end position="638"/>
    </location>
</feature>
<dbReference type="Pfam" id="PF04389">
    <property type="entry name" value="Peptidase_M28"/>
    <property type="match status" value="1"/>
</dbReference>
<dbReference type="SUPFAM" id="SSF53187">
    <property type="entry name" value="Zn-dependent exopeptidases"/>
    <property type="match status" value="1"/>
</dbReference>
<evidence type="ECO:0000256" key="4">
    <source>
        <dbReference type="ARBA" id="ARBA00022670"/>
    </source>
</evidence>
<dbReference type="Pfam" id="PF22248">
    <property type="entry name" value="ERMP1_C"/>
    <property type="match status" value="1"/>
</dbReference>
<evidence type="ECO:0000259" key="17">
    <source>
        <dbReference type="Pfam" id="PF22248"/>
    </source>
</evidence>
<feature type="transmembrane region" description="Helical" evidence="15">
    <location>
        <begin position="493"/>
        <end position="514"/>
    </location>
</feature>
<feature type="domain" description="Peptidase M28" evidence="16">
    <location>
        <begin position="148"/>
        <end position="342"/>
    </location>
</feature>
<keyword evidence="10 15" id="KW-1133">Transmembrane helix</keyword>
<evidence type="ECO:0000256" key="10">
    <source>
        <dbReference type="ARBA" id="ARBA00022989"/>
    </source>
</evidence>
<feature type="transmembrane region" description="Helical" evidence="15">
    <location>
        <begin position="379"/>
        <end position="406"/>
    </location>
</feature>
<sequence>MFKSYRDRLRLKADRAAELDGSYGQTISVMWSFAITAAVIGLYFLVYLNWSSLPTALTTSDQAGNPGRFIAQVAKENLVTLTSRGPRVAGGDINEVFTVNFLRSTIENIIAGANPAHKFELEVQQQDGNMFFAYELYPMTSVYQGVQNVVVKLTPAAGPEPENYLMIGTHFDSVAQSPGAGDAGTMVVVMLEILRQLSLDSTAYQHGVVFVFNGFEENALQGAHAFTQHRWWERIRTFINLDSSSSGGREVMFQAGPYYSFLMEYYRDHVSYPFCTAAAEELFQEGLVPSRTDYQVYNEEGGRPGMDFAHSTWGYLYHTQYDALDTVPMETLQHTGDNILGLVRALANAPELANIEEHKGSKAIFFDFLNWFLIYYPDWAGIIINAVMAALGIALIFGSFFILAGNDDVSYGRIVGQFFINLGVQLISVALGIGFSLVMAVIMNAACGALSWFTEVWLIFGLYMCPFIICTVLGPVLLIRFYKVEDVLLQTRIMLFLMAQQIIFIAILVAMTGLEIRSAFMFTIVVVFFNASTIVNMIIRFRQFHWIYVHLIGQIIPIAYYSSTSLTLFSTFIPLQNRGNAEANPDMLIALFAIEIVLMIATFLTPLVAMMRKPFVYFGFVVAFWVISIIVSVTPVGFPYRAETSPQRYYVFHLDRNFYEFGGELRKSDSHFYIHPFDVYSPDTIVDTVPEMERATLLGDECDRELYCGIPYYQNTYHARRNIAWWLPANKPALDPPVILEFLGKESVDVNATRYDFSMQGPSHMSFYVSPLAGFRMLAWSFSSDVPHSGVPWNGQDVHYVNFVHGNDYSPHEFWVVIGHPAGKPLTEPSLILNVVGHYLNNGATRTGEFQQFVDGFPDYAHVVAYPSYLESRVF</sequence>
<evidence type="ECO:0000256" key="2">
    <source>
        <dbReference type="ARBA" id="ARBA00004477"/>
    </source>
</evidence>
<keyword evidence="5 15" id="KW-0812">Transmembrane</keyword>
<keyword evidence="4" id="KW-0645">Protease</keyword>
<keyword evidence="12 15" id="KW-0472">Membrane</keyword>